<keyword evidence="1" id="KW-0732">Signal</keyword>
<organism evidence="2 3">
    <name type="scientific">Gonapodya prolifera (strain JEL478)</name>
    <name type="common">Monoblepharis prolifera</name>
    <dbReference type="NCBI Taxonomy" id="1344416"/>
    <lineage>
        <taxon>Eukaryota</taxon>
        <taxon>Fungi</taxon>
        <taxon>Fungi incertae sedis</taxon>
        <taxon>Chytridiomycota</taxon>
        <taxon>Chytridiomycota incertae sedis</taxon>
        <taxon>Monoblepharidomycetes</taxon>
        <taxon>Monoblepharidales</taxon>
        <taxon>Gonapodyaceae</taxon>
        <taxon>Gonapodya</taxon>
    </lineage>
</organism>
<evidence type="ECO:0000313" key="2">
    <source>
        <dbReference type="EMBL" id="KXS12267.1"/>
    </source>
</evidence>
<feature type="chain" id="PRO_5007295982" description="Secreted protein" evidence="1">
    <location>
        <begin position="22"/>
        <end position="97"/>
    </location>
</feature>
<dbReference type="Proteomes" id="UP000070544">
    <property type="component" value="Unassembled WGS sequence"/>
</dbReference>
<evidence type="ECO:0008006" key="4">
    <source>
        <dbReference type="Google" id="ProtNLM"/>
    </source>
</evidence>
<evidence type="ECO:0000256" key="1">
    <source>
        <dbReference type="SAM" id="SignalP"/>
    </source>
</evidence>
<gene>
    <name evidence="2" type="ORF">M427DRAFT_34833</name>
</gene>
<proteinExistence type="predicted"/>
<reference evidence="2 3" key="1">
    <citation type="journal article" date="2015" name="Genome Biol. Evol.">
        <title>Phylogenomic analyses indicate that early fungi evolved digesting cell walls of algal ancestors of land plants.</title>
        <authorList>
            <person name="Chang Y."/>
            <person name="Wang S."/>
            <person name="Sekimoto S."/>
            <person name="Aerts A.L."/>
            <person name="Choi C."/>
            <person name="Clum A."/>
            <person name="LaButti K.M."/>
            <person name="Lindquist E.A."/>
            <person name="Yee Ngan C."/>
            <person name="Ohm R.A."/>
            <person name="Salamov A.A."/>
            <person name="Grigoriev I.V."/>
            <person name="Spatafora J.W."/>
            <person name="Berbee M.L."/>
        </authorList>
    </citation>
    <scope>NUCLEOTIDE SEQUENCE [LARGE SCALE GENOMIC DNA]</scope>
    <source>
        <strain evidence="2 3">JEL478</strain>
    </source>
</reference>
<keyword evidence="3" id="KW-1185">Reference proteome</keyword>
<dbReference type="EMBL" id="KQ965789">
    <property type="protein sequence ID" value="KXS12267.1"/>
    <property type="molecule type" value="Genomic_DNA"/>
</dbReference>
<evidence type="ECO:0000313" key="3">
    <source>
        <dbReference type="Proteomes" id="UP000070544"/>
    </source>
</evidence>
<protein>
    <recommendedName>
        <fullName evidence="4">Secreted protein</fullName>
    </recommendedName>
</protein>
<feature type="signal peptide" evidence="1">
    <location>
        <begin position="1"/>
        <end position="21"/>
    </location>
</feature>
<sequence length="97" mass="10139">MKVSFALILAICFMILGLAYARPVPFVTSADEGDVVDLARKSHVVGSTAGGNIELAQQSGPNLVVSADEGDIVGSTASVNVELEQRSNPNQHSHCCN</sequence>
<name>A0A139A644_GONPJ</name>
<accession>A0A139A644</accession>
<dbReference type="AlphaFoldDB" id="A0A139A644"/>